<evidence type="ECO:0000256" key="1">
    <source>
        <dbReference type="SAM" id="Phobius"/>
    </source>
</evidence>
<keyword evidence="3" id="KW-1185">Reference proteome</keyword>
<sequence>MNQRSCALDYTVWHDDFFPPSTFKRSVVRAAGMLALFLIWVALSVLIAVGLMHLNFSLETAGFLAVMIPPGIVVMLNIVGAFNRPRGQTNNLKKFRKWILSAAGQRHGLQLIHLAEMQVPDNCHLRIIVSSEWLRQSPEKQLADINYWYVLWNWCRDEGGIHSELELTVIDAVEQCVGAAHSRDGGMRWIAIQP</sequence>
<name>A0A2S7XTS4_9GAMM</name>
<evidence type="ECO:0000313" key="2">
    <source>
        <dbReference type="EMBL" id="PQJ97056.1"/>
    </source>
</evidence>
<keyword evidence="1" id="KW-1133">Transmembrane helix</keyword>
<feature type="transmembrane region" description="Helical" evidence="1">
    <location>
        <begin position="60"/>
        <end position="82"/>
    </location>
</feature>
<dbReference type="OrthoDB" id="9842576at2"/>
<dbReference type="AlphaFoldDB" id="A0A2S7XTS4"/>
<dbReference type="Proteomes" id="UP000239936">
    <property type="component" value="Unassembled WGS sequence"/>
</dbReference>
<feature type="transmembrane region" description="Helical" evidence="1">
    <location>
        <begin position="34"/>
        <end position="54"/>
    </location>
</feature>
<dbReference type="EMBL" id="PPGH01000018">
    <property type="protein sequence ID" value="PQJ97056.1"/>
    <property type="molecule type" value="Genomic_DNA"/>
</dbReference>
<reference evidence="2 3" key="1">
    <citation type="submission" date="2018-01" db="EMBL/GenBank/DDBJ databases">
        <title>The complete genome sequence of Chromatium okenii LaCa, a purple sulfur bacterium with a turbulent life.</title>
        <authorList>
            <person name="Luedin S.M."/>
            <person name="Liechti N."/>
            <person name="Storelli N."/>
            <person name="Danza F."/>
            <person name="Wittwer M."/>
            <person name="Pothier J.F."/>
            <person name="Tonolla M.A."/>
        </authorList>
    </citation>
    <scope>NUCLEOTIDE SEQUENCE [LARGE SCALE GENOMIC DNA]</scope>
    <source>
        <strain evidence="2 3">LaCa</strain>
    </source>
</reference>
<dbReference type="RefSeq" id="WP_105072798.1">
    <property type="nucleotide sequence ID" value="NZ_PPGH01000018.1"/>
</dbReference>
<keyword evidence="1" id="KW-0472">Membrane</keyword>
<protein>
    <submittedName>
        <fullName evidence="2">Uncharacterized protein</fullName>
    </submittedName>
</protein>
<evidence type="ECO:0000313" key="3">
    <source>
        <dbReference type="Proteomes" id="UP000239936"/>
    </source>
</evidence>
<organism evidence="2 3">
    <name type="scientific">Chromatium okenii</name>
    <dbReference type="NCBI Taxonomy" id="61644"/>
    <lineage>
        <taxon>Bacteria</taxon>
        <taxon>Pseudomonadati</taxon>
        <taxon>Pseudomonadota</taxon>
        <taxon>Gammaproteobacteria</taxon>
        <taxon>Chromatiales</taxon>
        <taxon>Chromatiaceae</taxon>
        <taxon>Chromatium</taxon>
    </lineage>
</organism>
<comment type="caution">
    <text evidence="2">The sequence shown here is derived from an EMBL/GenBank/DDBJ whole genome shotgun (WGS) entry which is preliminary data.</text>
</comment>
<keyword evidence="1" id="KW-0812">Transmembrane</keyword>
<gene>
    <name evidence="2" type="ORF">CXB77_03465</name>
</gene>
<proteinExistence type="predicted"/>
<accession>A0A2S7XTS4</accession>